<dbReference type="InterPro" id="IPR013783">
    <property type="entry name" value="Ig-like_fold"/>
</dbReference>
<dbReference type="Pfam" id="PF18565">
    <property type="entry name" value="Glyco_hydro2_C5"/>
    <property type="match status" value="1"/>
</dbReference>
<dbReference type="InterPro" id="IPR017853">
    <property type="entry name" value="GH"/>
</dbReference>
<organism evidence="9 10">
    <name type="scientific">Mangrovibacterium diazotrophicum</name>
    <dbReference type="NCBI Taxonomy" id="1261403"/>
    <lineage>
        <taxon>Bacteria</taxon>
        <taxon>Pseudomonadati</taxon>
        <taxon>Bacteroidota</taxon>
        <taxon>Bacteroidia</taxon>
        <taxon>Marinilabiliales</taxon>
        <taxon>Prolixibacteraceae</taxon>
        <taxon>Mangrovibacterium</taxon>
    </lineage>
</organism>
<dbReference type="SUPFAM" id="SSF49303">
    <property type="entry name" value="beta-Galactosidase/glucuronidase domain"/>
    <property type="match status" value="1"/>
</dbReference>
<evidence type="ECO:0000259" key="7">
    <source>
        <dbReference type="Pfam" id="PF16355"/>
    </source>
</evidence>
<evidence type="ECO:0000313" key="9">
    <source>
        <dbReference type="EMBL" id="RKD86481.1"/>
    </source>
</evidence>
<keyword evidence="2" id="KW-0378">Hydrolase</keyword>
<dbReference type="InterPro" id="IPR023232">
    <property type="entry name" value="Glyco_hydro_2_AS"/>
</dbReference>
<dbReference type="PANTHER" id="PTHR42732:SF1">
    <property type="entry name" value="BETA-MANNOSIDASE"/>
    <property type="match status" value="1"/>
</dbReference>
<dbReference type="AlphaFoldDB" id="A0A419VWK0"/>
<sequence>MKRLTPLLMLLVSVLAIQSCCKQVQPVRETEKITRNWKFILDDQPDFKNPDFDDADWRTLNVPHDWSIEGEFSEDNPASPGGGALPGGTGWYRKSIYLDQADANKQIFIDFDGVYMNSEVYINGHLLGKRPFGYISFRYELTPWIKFGTENTIAVRVDNSQQPNSRWYSGSGIYRNVWLVKTKPLHVAHWGTYITTPHVSKEKATVNVETTIENNYPEQKNAELKTRLVDADGNSVAESTVPFLLESGIDTTLSQKLEVTTPQLWSTTTPHLYTAVSEVYVDGRLVDNYKTTVGIRSFRFDAEKGFFLNDEHLKILGVCNHHDLGCLGAAINTRALERQLEILKAMGCNSIRTSHNPPAPELLQLCDKMGFIVQDETFDMWRKRKTTYDYSQYFPDWYEKDLTDHILRDRNHASVMMWSIGNEVLEQWTDAGADTLNAQEANLLLNFQRDPSSLASGDEMSVNSMLTKKLADIVHTLDPTRPVTTGNNEPNPNNHIYKSNALDLIGYNYHESWFLDVPKNFPGKPFIVTESTSALMTRGYYRMPSDSIYKWPVRWDVPFSDPSYKCSSYDNCHAPWGSTHEDVWRMVRDNDFISGLYVWTGFDYLGEPTPYWWPARSSYFGIIDLAGFPKDIYYLYQSEWTDKDVLHLFPHWNWEPGQTIDLWAYYNNADEVELFVNGVSQGVKKKENGAMHVMWRVKFEPGTIKAVSRKDGKVVLEKEIHTAGDPTQIRLTADRNQIAADGYDLSFVTVEVLDADGNLCPNAMNQIQLKLEGDGFIAGVDNGDQTSHEPMKGSTIKAFYGKCLAIVQANENPGTLSLTASSAGLTDATIQIEIK</sequence>
<dbReference type="PRINTS" id="PR00132">
    <property type="entry name" value="GLHYDRLASE2"/>
</dbReference>
<dbReference type="Pfam" id="PF00703">
    <property type="entry name" value="Glyco_hydro_2"/>
    <property type="match status" value="1"/>
</dbReference>
<dbReference type="InterPro" id="IPR006104">
    <property type="entry name" value="Glyco_hydro_2_N"/>
</dbReference>
<name>A0A419VWK0_9BACT</name>
<accession>A0A419VWK0</accession>
<dbReference type="OrthoDB" id="9801077at2"/>
<dbReference type="RefSeq" id="WP_120275173.1">
    <property type="nucleotide sequence ID" value="NZ_RAPN01000004.1"/>
</dbReference>
<dbReference type="InterPro" id="IPR051913">
    <property type="entry name" value="GH2_Domain-Containing"/>
</dbReference>
<dbReference type="PANTHER" id="PTHR42732">
    <property type="entry name" value="BETA-GALACTOSIDASE"/>
    <property type="match status" value="1"/>
</dbReference>
<keyword evidence="3" id="KW-0326">Glycosidase</keyword>
<comment type="similarity">
    <text evidence="1">Belongs to the glycosyl hydrolase 2 family.</text>
</comment>
<gene>
    <name evidence="9" type="ORF">BC643_4174</name>
</gene>
<dbReference type="GO" id="GO:0004553">
    <property type="term" value="F:hydrolase activity, hydrolyzing O-glycosyl compounds"/>
    <property type="evidence" value="ECO:0007669"/>
    <property type="project" value="InterPro"/>
</dbReference>
<dbReference type="PROSITE" id="PS51257">
    <property type="entry name" value="PROKAR_LIPOPROTEIN"/>
    <property type="match status" value="1"/>
</dbReference>
<evidence type="ECO:0000256" key="2">
    <source>
        <dbReference type="ARBA" id="ARBA00022801"/>
    </source>
</evidence>
<keyword evidence="10" id="KW-1185">Reference proteome</keyword>
<proteinExistence type="inferred from homology"/>
<dbReference type="Gene3D" id="2.60.120.260">
    <property type="entry name" value="Galactose-binding domain-like"/>
    <property type="match status" value="1"/>
</dbReference>
<dbReference type="SUPFAM" id="SSF49785">
    <property type="entry name" value="Galactose-binding domain-like"/>
    <property type="match status" value="1"/>
</dbReference>
<evidence type="ECO:0000259" key="6">
    <source>
        <dbReference type="Pfam" id="PF02837"/>
    </source>
</evidence>
<evidence type="ECO:0000259" key="5">
    <source>
        <dbReference type="Pfam" id="PF02836"/>
    </source>
</evidence>
<dbReference type="Proteomes" id="UP000283387">
    <property type="component" value="Unassembled WGS sequence"/>
</dbReference>
<feature type="domain" description="Glycoside hydrolase family 2 immunoglobulin-like beta-sandwich" evidence="4">
    <location>
        <begin position="193"/>
        <end position="296"/>
    </location>
</feature>
<comment type="caution">
    <text evidence="9">The sequence shown here is derived from an EMBL/GenBank/DDBJ whole genome shotgun (WGS) entry which is preliminary data.</text>
</comment>
<dbReference type="InterPro" id="IPR006102">
    <property type="entry name" value="Ig-like_GH2"/>
</dbReference>
<evidence type="ECO:0000259" key="8">
    <source>
        <dbReference type="Pfam" id="PF18565"/>
    </source>
</evidence>
<dbReference type="InterPro" id="IPR006103">
    <property type="entry name" value="Glyco_hydro_2_cat"/>
</dbReference>
<dbReference type="PROSITE" id="PS00608">
    <property type="entry name" value="GLYCOSYL_HYDROL_F2_2"/>
    <property type="match status" value="1"/>
</dbReference>
<evidence type="ECO:0000259" key="4">
    <source>
        <dbReference type="Pfam" id="PF00703"/>
    </source>
</evidence>
<evidence type="ECO:0000256" key="3">
    <source>
        <dbReference type="ARBA" id="ARBA00023295"/>
    </source>
</evidence>
<feature type="domain" description="Glycoside hydrolase family 2" evidence="8">
    <location>
        <begin position="729"/>
        <end position="831"/>
    </location>
</feature>
<feature type="domain" description="Glycoside hydrolase family 2 catalytic" evidence="5">
    <location>
        <begin position="304"/>
        <end position="551"/>
    </location>
</feature>
<dbReference type="InterPro" id="IPR006101">
    <property type="entry name" value="Glyco_hydro_2"/>
</dbReference>
<dbReference type="Gene3D" id="3.20.20.80">
    <property type="entry name" value="Glycosidases"/>
    <property type="match status" value="1"/>
</dbReference>
<dbReference type="InterPro" id="IPR032311">
    <property type="entry name" value="DUF4982"/>
</dbReference>
<dbReference type="SUPFAM" id="SSF49373">
    <property type="entry name" value="Invasin/intimin cell-adhesion fragments"/>
    <property type="match status" value="1"/>
</dbReference>
<dbReference type="InterPro" id="IPR008979">
    <property type="entry name" value="Galactose-bd-like_sf"/>
</dbReference>
<dbReference type="InterPro" id="IPR036156">
    <property type="entry name" value="Beta-gal/glucu_dom_sf"/>
</dbReference>
<dbReference type="GO" id="GO:0005975">
    <property type="term" value="P:carbohydrate metabolic process"/>
    <property type="evidence" value="ECO:0007669"/>
    <property type="project" value="InterPro"/>
</dbReference>
<dbReference type="InterPro" id="IPR040605">
    <property type="entry name" value="Glyco_hydro2_dom5"/>
</dbReference>
<dbReference type="Gene3D" id="2.60.40.10">
    <property type="entry name" value="Immunoglobulins"/>
    <property type="match status" value="3"/>
</dbReference>
<dbReference type="Pfam" id="PF02837">
    <property type="entry name" value="Glyco_hydro_2_N"/>
    <property type="match status" value="1"/>
</dbReference>
<feature type="domain" description="DUF4982" evidence="7">
    <location>
        <begin position="657"/>
        <end position="715"/>
    </location>
</feature>
<dbReference type="Pfam" id="PF02836">
    <property type="entry name" value="Glyco_hydro_2_C"/>
    <property type="match status" value="1"/>
</dbReference>
<dbReference type="InterPro" id="IPR008964">
    <property type="entry name" value="Invasin/intimin_cell_adhesion"/>
</dbReference>
<dbReference type="SUPFAM" id="SSF51445">
    <property type="entry name" value="(Trans)glycosidases"/>
    <property type="match status" value="1"/>
</dbReference>
<evidence type="ECO:0000256" key="1">
    <source>
        <dbReference type="ARBA" id="ARBA00007401"/>
    </source>
</evidence>
<feature type="domain" description="Glycosyl hydrolases family 2 sugar binding" evidence="6">
    <location>
        <begin position="36"/>
        <end position="182"/>
    </location>
</feature>
<evidence type="ECO:0000313" key="10">
    <source>
        <dbReference type="Proteomes" id="UP000283387"/>
    </source>
</evidence>
<dbReference type="Pfam" id="PF16355">
    <property type="entry name" value="DUF4982"/>
    <property type="match status" value="1"/>
</dbReference>
<protein>
    <submittedName>
        <fullName evidence="9">Beta-galactosidase</fullName>
    </submittedName>
</protein>
<dbReference type="EMBL" id="RAPN01000004">
    <property type="protein sequence ID" value="RKD86481.1"/>
    <property type="molecule type" value="Genomic_DNA"/>
</dbReference>
<reference evidence="9 10" key="1">
    <citation type="submission" date="2018-09" db="EMBL/GenBank/DDBJ databases">
        <title>Genomic Encyclopedia of Archaeal and Bacterial Type Strains, Phase II (KMG-II): from individual species to whole genera.</title>
        <authorList>
            <person name="Goeker M."/>
        </authorList>
    </citation>
    <scope>NUCLEOTIDE SEQUENCE [LARGE SCALE GENOMIC DNA]</scope>
    <source>
        <strain evidence="9 10">DSM 27148</strain>
    </source>
</reference>